<protein>
    <submittedName>
        <fullName evidence="13">Porin</fullName>
    </submittedName>
</protein>
<keyword evidence="14" id="KW-1185">Reference proteome</keyword>
<accession>A0ABU0Y0K7</accession>
<keyword evidence="8" id="KW-0626">Porin</keyword>
<comment type="subcellular location">
    <subcellularLocation>
        <location evidence="1">Cell outer membrane</location>
        <topology evidence="1">Multi-pass membrane protein</topology>
    </subcellularLocation>
</comment>
<feature type="domain" description="Porin" evidence="12">
    <location>
        <begin position="11"/>
        <end position="305"/>
    </location>
</feature>
<evidence type="ECO:0000256" key="6">
    <source>
        <dbReference type="ARBA" id="ARBA00022729"/>
    </source>
</evidence>
<evidence type="ECO:0000256" key="11">
    <source>
        <dbReference type="SAM" id="SignalP"/>
    </source>
</evidence>
<evidence type="ECO:0000256" key="10">
    <source>
        <dbReference type="ARBA" id="ARBA00023237"/>
    </source>
</evidence>
<evidence type="ECO:0000256" key="3">
    <source>
        <dbReference type="ARBA" id="ARBA00022448"/>
    </source>
</evidence>
<sequence>MKKKTGILLALAAALGWHSAAASGELKLYGLMDMGLNLENDGSGGGTVTRLSSGGQSSSRIGIKGSEALGGGLVASFVLENGILADTGGIDQGGVLFGRQSWVALGGDFGMLKLGRKYTVSAEVLDSFDPFHINMAGDASRLFNVSGKRVNNNLSYTTPELRGMSAQLSWGFGEQPGSLAAGRQLGASASYARGPLALALAYVDQDSASTRASASTIMLGGVYDAGALKLHAGAARNTDSAGLDTRDLLLGVGVPFGASLLLADYIRKWDSGKAGGNAGQFALGYSYALSRRTNLYTSYSQTHNGRAAKYNAARNGDTDRLFNAGIRHFF</sequence>
<gene>
    <name evidence="13" type="ORF">RB624_23745</name>
</gene>
<feature type="signal peptide" evidence="11">
    <location>
        <begin position="1"/>
        <end position="22"/>
    </location>
</feature>
<evidence type="ECO:0000256" key="9">
    <source>
        <dbReference type="ARBA" id="ARBA00023136"/>
    </source>
</evidence>
<keyword evidence="7" id="KW-0406">Ion transport</keyword>
<keyword evidence="9" id="KW-0472">Membrane</keyword>
<evidence type="ECO:0000256" key="2">
    <source>
        <dbReference type="ARBA" id="ARBA00011233"/>
    </source>
</evidence>
<evidence type="ECO:0000256" key="8">
    <source>
        <dbReference type="ARBA" id="ARBA00023114"/>
    </source>
</evidence>
<evidence type="ECO:0000313" key="13">
    <source>
        <dbReference type="EMBL" id="MDQ4628903.1"/>
    </source>
</evidence>
<evidence type="ECO:0000256" key="4">
    <source>
        <dbReference type="ARBA" id="ARBA00022452"/>
    </source>
</evidence>
<keyword evidence="6 11" id="KW-0732">Signal</keyword>
<feature type="chain" id="PRO_5045645717" evidence="11">
    <location>
        <begin position="23"/>
        <end position="330"/>
    </location>
</feature>
<dbReference type="InterPro" id="IPR050298">
    <property type="entry name" value="Gram-neg_bact_OMP"/>
</dbReference>
<proteinExistence type="predicted"/>
<dbReference type="PANTHER" id="PTHR34501">
    <property type="entry name" value="PROTEIN YDDL-RELATED"/>
    <property type="match status" value="1"/>
</dbReference>
<keyword evidence="10" id="KW-0998">Cell outer membrane</keyword>
<dbReference type="EMBL" id="JAVFKP010000007">
    <property type="protein sequence ID" value="MDQ4628903.1"/>
    <property type="molecule type" value="Genomic_DNA"/>
</dbReference>
<name>A0ABU0Y0K7_9BURK</name>
<dbReference type="InterPro" id="IPR001702">
    <property type="entry name" value="Porin_Gram-ve"/>
</dbReference>
<dbReference type="PRINTS" id="PR00184">
    <property type="entry name" value="NEISSPPORIN"/>
</dbReference>
<dbReference type="Pfam" id="PF13609">
    <property type="entry name" value="Porin_4"/>
    <property type="match status" value="1"/>
</dbReference>
<evidence type="ECO:0000256" key="7">
    <source>
        <dbReference type="ARBA" id="ARBA00023065"/>
    </source>
</evidence>
<reference evidence="13 14" key="1">
    <citation type="submission" date="2023-08" db="EMBL/GenBank/DDBJ databases">
        <title>Draft genome sequence of Janthinobacterium lividum.</title>
        <authorList>
            <person name="Chun B.H."/>
            <person name="Lee Y."/>
        </authorList>
    </citation>
    <scope>NUCLEOTIDE SEQUENCE [LARGE SCALE GENOMIC DNA]</scope>
    <source>
        <strain evidence="13 14">AMJK</strain>
    </source>
</reference>
<organism evidence="13 14">
    <name type="scientific">Janthinobacterium lividum</name>
    <dbReference type="NCBI Taxonomy" id="29581"/>
    <lineage>
        <taxon>Bacteria</taxon>
        <taxon>Pseudomonadati</taxon>
        <taxon>Pseudomonadota</taxon>
        <taxon>Betaproteobacteria</taxon>
        <taxon>Burkholderiales</taxon>
        <taxon>Oxalobacteraceae</taxon>
        <taxon>Janthinobacterium</taxon>
    </lineage>
</organism>
<dbReference type="PANTHER" id="PTHR34501:SF9">
    <property type="entry name" value="MAJOR OUTER MEMBRANE PROTEIN P.IA"/>
    <property type="match status" value="1"/>
</dbReference>
<dbReference type="Gene3D" id="2.40.160.10">
    <property type="entry name" value="Porin"/>
    <property type="match status" value="1"/>
</dbReference>
<dbReference type="InterPro" id="IPR033900">
    <property type="entry name" value="Gram_neg_porin_domain"/>
</dbReference>
<dbReference type="CDD" id="cd00342">
    <property type="entry name" value="gram_neg_porins"/>
    <property type="match status" value="1"/>
</dbReference>
<evidence type="ECO:0000256" key="5">
    <source>
        <dbReference type="ARBA" id="ARBA00022692"/>
    </source>
</evidence>
<dbReference type="SUPFAM" id="SSF56935">
    <property type="entry name" value="Porins"/>
    <property type="match status" value="1"/>
</dbReference>
<keyword evidence="5" id="KW-0812">Transmembrane</keyword>
<evidence type="ECO:0000256" key="1">
    <source>
        <dbReference type="ARBA" id="ARBA00004571"/>
    </source>
</evidence>
<dbReference type="RefSeq" id="WP_307780384.1">
    <property type="nucleotide sequence ID" value="NZ_JAVFKP010000007.1"/>
</dbReference>
<dbReference type="InterPro" id="IPR002299">
    <property type="entry name" value="Porin_Neis"/>
</dbReference>
<dbReference type="InterPro" id="IPR023614">
    <property type="entry name" value="Porin_dom_sf"/>
</dbReference>
<keyword evidence="4" id="KW-1134">Transmembrane beta strand</keyword>
<comment type="subunit">
    <text evidence="2">Homotrimer.</text>
</comment>
<keyword evidence="3" id="KW-0813">Transport</keyword>
<evidence type="ECO:0000313" key="14">
    <source>
        <dbReference type="Proteomes" id="UP001237592"/>
    </source>
</evidence>
<dbReference type="Proteomes" id="UP001237592">
    <property type="component" value="Unassembled WGS sequence"/>
</dbReference>
<dbReference type="PRINTS" id="PR00182">
    <property type="entry name" value="ECOLNEIPORIN"/>
</dbReference>
<evidence type="ECO:0000259" key="12">
    <source>
        <dbReference type="Pfam" id="PF13609"/>
    </source>
</evidence>
<comment type="caution">
    <text evidence="13">The sequence shown here is derived from an EMBL/GenBank/DDBJ whole genome shotgun (WGS) entry which is preliminary data.</text>
</comment>